<accession>A0A7G5B9U8</accession>
<gene>
    <name evidence="1" type="ORF">18C_00003</name>
</gene>
<sequence length="74" mass="8411">MTLSEFFKSATPDERHRLAAACETSSEYLRHCVAKRRKPSPELARKLCAAEPRFTLAELRPDLWAYNSPNEASS</sequence>
<dbReference type="Proteomes" id="UP000515649">
    <property type="component" value="Segment"/>
</dbReference>
<protein>
    <submittedName>
        <fullName evidence="1">Uncharacterized protein</fullName>
    </submittedName>
</protein>
<keyword evidence="2" id="KW-1185">Reference proteome</keyword>
<evidence type="ECO:0000313" key="2">
    <source>
        <dbReference type="Proteomes" id="UP000515649"/>
    </source>
</evidence>
<proteinExistence type="predicted"/>
<name>A0A7G5B9U8_9CAUD</name>
<reference evidence="1 2" key="1">
    <citation type="submission" date="2020-07" db="EMBL/GenBank/DDBJ databases">
        <title>Ralstonia phages.</title>
        <authorList>
            <person name="Trotereau A."/>
            <person name="Boyer C."/>
            <person name="Torres-Barcelo C."/>
        </authorList>
    </citation>
    <scope>NUCLEOTIDE SEQUENCE [LARGE SCALE GENOMIC DNA]</scope>
</reference>
<evidence type="ECO:0000313" key="1">
    <source>
        <dbReference type="EMBL" id="QMV33071.1"/>
    </source>
</evidence>
<dbReference type="EMBL" id="MT740737">
    <property type="protein sequence ID" value="QMV33071.1"/>
    <property type="molecule type" value="Genomic_DNA"/>
</dbReference>
<organism evidence="1 2">
    <name type="scientific">Ralstonia phage Firinga</name>
    <dbReference type="NCBI Taxonomy" id="2759725"/>
    <lineage>
        <taxon>Viruses</taxon>
        <taxon>Duplodnaviria</taxon>
        <taxon>Heunggongvirae</taxon>
        <taxon>Uroviricota</taxon>
        <taxon>Caudoviricetes</taxon>
        <taxon>Firingavirus</taxon>
        <taxon>Firingavirus firinga</taxon>
    </lineage>
</organism>